<evidence type="ECO:0000256" key="5">
    <source>
        <dbReference type="ARBA" id="ARBA00022741"/>
    </source>
</evidence>
<keyword evidence="8 10" id="KW-0694">RNA-binding</keyword>
<evidence type="ECO:0000313" key="14">
    <source>
        <dbReference type="Proteomes" id="UP001596990"/>
    </source>
</evidence>
<dbReference type="InterPro" id="IPR027417">
    <property type="entry name" value="P-loop_NTPase"/>
</dbReference>
<comment type="subunit">
    <text evidence="10">Monomer. Associates with 30S ribosomal subunit, binds 16S rRNA.</text>
</comment>
<dbReference type="SUPFAM" id="SSF52540">
    <property type="entry name" value="P-loop containing nucleoside triphosphate hydrolases"/>
    <property type="match status" value="1"/>
</dbReference>
<keyword evidence="6 10" id="KW-0378">Hydrolase</keyword>
<evidence type="ECO:0000256" key="10">
    <source>
        <dbReference type="HAMAP-Rule" id="MF_01820"/>
    </source>
</evidence>
<reference evidence="14" key="1">
    <citation type="journal article" date="2019" name="Int. J. Syst. Evol. Microbiol.">
        <title>The Global Catalogue of Microorganisms (GCM) 10K type strain sequencing project: providing services to taxonomists for standard genome sequencing and annotation.</title>
        <authorList>
            <consortium name="The Broad Institute Genomics Platform"/>
            <consortium name="The Broad Institute Genome Sequencing Center for Infectious Disease"/>
            <person name="Wu L."/>
            <person name="Ma J."/>
        </authorList>
    </citation>
    <scope>NUCLEOTIDE SEQUENCE [LARGE SCALE GENOMIC DNA]</scope>
    <source>
        <strain evidence="14">CCUG 56607</strain>
    </source>
</reference>
<evidence type="ECO:0000256" key="2">
    <source>
        <dbReference type="ARBA" id="ARBA00022517"/>
    </source>
</evidence>
<evidence type="ECO:0000259" key="11">
    <source>
        <dbReference type="PROSITE" id="PS50936"/>
    </source>
</evidence>
<comment type="similarity">
    <text evidence="10">Belongs to the TRAFAC class YlqF/YawG GTPase family. RsgA subfamily.</text>
</comment>
<keyword evidence="14" id="KW-1185">Reference proteome</keyword>
<dbReference type="RefSeq" id="WP_386056070.1">
    <property type="nucleotide sequence ID" value="NZ_JBHTKL010000001.1"/>
</dbReference>
<feature type="domain" description="CP-type G" evidence="12">
    <location>
        <begin position="101"/>
        <end position="259"/>
    </location>
</feature>
<evidence type="ECO:0000256" key="8">
    <source>
        <dbReference type="ARBA" id="ARBA00022884"/>
    </source>
</evidence>
<feature type="binding site" evidence="10">
    <location>
        <begin position="201"/>
        <end position="209"/>
    </location>
    <ligand>
        <name>GTP</name>
        <dbReference type="ChEBI" id="CHEBI:37565"/>
    </ligand>
</feature>
<proteinExistence type="inferred from homology"/>
<keyword evidence="9 10" id="KW-0342">GTP-binding</keyword>
<dbReference type="InterPro" id="IPR030378">
    <property type="entry name" value="G_CP_dom"/>
</dbReference>
<gene>
    <name evidence="10 13" type="primary">rsgA</name>
    <name evidence="13" type="ORF">ACFQ2J_01895</name>
</gene>
<dbReference type="Gene3D" id="1.10.40.50">
    <property type="entry name" value="Probable gtpase engc, domain 3"/>
    <property type="match status" value="1"/>
</dbReference>
<dbReference type="Gene3D" id="3.40.50.300">
    <property type="entry name" value="P-loop containing nucleotide triphosphate hydrolases"/>
    <property type="match status" value="1"/>
</dbReference>
<keyword evidence="2 10" id="KW-0690">Ribosome biogenesis</keyword>
<comment type="caution">
    <text evidence="13">The sequence shown here is derived from an EMBL/GenBank/DDBJ whole genome shotgun (WGS) entry which is preliminary data.</text>
</comment>
<dbReference type="EC" id="3.6.1.-" evidence="10"/>
<evidence type="ECO:0000256" key="9">
    <source>
        <dbReference type="ARBA" id="ARBA00023134"/>
    </source>
</evidence>
<dbReference type="InterPro" id="IPR010914">
    <property type="entry name" value="RsgA_GTPase_dom"/>
</dbReference>
<sequence>MKELNWQELGLTDFFKAQHEESMGKIGRISKASNGIFTIKTAACSYTGQVSGKFHYQAGDVRSYPHIGDWVVFQALENEAKAVITHVLARKSLLTRHAAGTTTEEQIMAANVDKVFLVNALNNDFNPRRMERYLMQVYESGASPVFVLTKKDLCDDVEAKIAQVEEIAMGVPVYAVNALTGEGSELLEQEISVGVTISLLGSSGVGKSTLINLLLGENLQKTQEIRQSDQKGKHTTTHREMFILPGKGILIDTPGMRELQLWADKDAVESAFSDIESLSQGCKFRDCQHEKEPGCAINKAILAGELSDSRLKNYRKMLREVERLELKDKYGAHKTNRILYGPNGTR</sequence>
<feature type="domain" description="EngC GTPase" evidence="11">
    <location>
        <begin position="110"/>
        <end position="257"/>
    </location>
</feature>
<accession>A0ABW3KYS2</accession>
<keyword evidence="1 10" id="KW-0963">Cytoplasm</keyword>
<evidence type="ECO:0000256" key="6">
    <source>
        <dbReference type="ARBA" id="ARBA00022801"/>
    </source>
</evidence>
<evidence type="ECO:0000256" key="1">
    <source>
        <dbReference type="ARBA" id="ARBA00022490"/>
    </source>
</evidence>
<organism evidence="13 14">
    <name type="scientific">Thalassobacillus hwangdonensis</name>
    <dbReference type="NCBI Taxonomy" id="546108"/>
    <lineage>
        <taxon>Bacteria</taxon>
        <taxon>Bacillati</taxon>
        <taxon>Bacillota</taxon>
        <taxon>Bacilli</taxon>
        <taxon>Bacillales</taxon>
        <taxon>Bacillaceae</taxon>
        <taxon>Thalassobacillus</taxon>
    </lineage>
</organism>
<feature type="binding site" evidence="10">
    <location>
        <begin position="149"/>
        <end position="152"/>
    </location>
    <ligand>
        <name>GTP</name>
        <dbReference type="ChEBI" id="CHEBI:37565"/>
    </ligand>
</feature>
<dbReference type="PANTHER" id="PTHR32120">
    <property type="entry name" value="SMALL RIBOSOMAL SUBUNIT BIOGENESIS GTPASE RSGA"/>
    <property type="match status" value="1"/>
</dbReference>
<comment type="subcellular location">
    <subcellularLocation>
        <location evidence="10">Cytoplasm</location>
    </subcellularLocation>
</comment>
<dbReference type="EMBL" id="JBHTKL010000001">
    <property type="protein sequence ID" value="MFD1017938.1"/>
    <property type="molecule type" value="Genomic_DNA"/>
</dbReference>
<feature type="binding site" evidence="10">
    <location>
        <position position="295"/>
    </location>
    <ligand>
        <name>Zn(2+)</name>
        <dbReference type="ChEBI" id="CHEBI:29105"/>
    </ligand>
</feature>
<keyword evidence="5 10" id="KW-0547">Nucleotide-binding</keyword>
<feature type="binding site" evidence="10">
    <location>
        <position position="282"/>
    </location>
    <ligand>
        <name>Zn(2+)</name>
        <dbReference type="ChEBI" id="CHEBI:29105"/>
    </ligand>
</feature>
<dbReference type="Pfam" id="PF03193">
    <property type="entry name" value="RsgA_GTPase"/>
    <property type="match status" value="1"/>
</dbReference>
<dbReference type="NCBIfam" id="TIGR00157">
    <property type="entry name" value="ribosome small subunit-dependent GTPase A"/>
    <property type="match status" value="1"/>
</dbReference>
<evidence type="ECO:0000256" key="3">
    <source>
        <dbReference type="ARBA" id="ARBA00022723"/>
    </source>
</evidence>
<dbReference type="HAMAP" id="MF_01820">
    <property type="entry name" value="GTPase_RsgA"/>
    <property type="match status" value="1"/>
</dbReference>
<protein>
    <recommendedName>
        <fullName evidence="10">Small ribosomal subunit biogenesis GTPase RsgA</fullName>
        <ecNumber evidence="10">3.6.1.-</ecNumber>
    </recommendedName>
</protein>
<feature type="binding site" evidence="10">
    <location>
        <position position="289"/>
    </location>
    <ligand>
        <name>Zn(2+)</name>
        <dbReference type="ChEBI" id="CHEBI:29105"/>
    </ligand>
</feature>
<keyword evidence="4 10" id="KW-0699">rRNA-binding</keyword>
<evidence type="ECO:0000259" key="12">
    <source>
        <dbReference type="PROSITE" id="PS51721"/>
    </source>
</evidence>
<comment type="function">
    <text evidence="10">One of several proteins that assist in the late maturation steps of the functional core of the 30S ribosomal subunit. Helps release RbfA from mature subunits. May play a role in the assembly of ribosomal proteins into the subunit. Circularly permuted GTPase that catalyzes slow GTP hydrolysis, GTPase activity is stimulated by the 30S ribosomal subunit.</text>
</comment>
<dbReference type="Gene3D" id="2.40.50.140">
    <property type="entry name" value="Nucleic acid-binding proteins"/>
    <property type="match status" value="1"/>
</dbReference>
<dbReference type="InterPro" id="IPR012340">
    <property type="entry name" value="NA-bd_OB-fold"/>
</dbReference>
<evidence type="ECO:0000256" key="4">
    <source>
        <dbReference type="ARBA" id="ARBA00022730"/>
    </source>
</evidence>
<dbReference type="PROSITE" id="PS51721">
    <property type="entry name" value="G_CP"/>
    <property type="match status" value="1"/>
</dbReference>
<evidence type="ECO:0000256" key="7">
    <source>
        <dbReference type="ARBA" id="ARBA00022833"/>
    </source>
</evidence>
<feature type="binding site" evidence="10">
    <location>
        <position position="287"/>
    </location>
    <ligand>
        <name>Zn(2+)</name>
        <dbReference type="ChEBI" id="CHEBI:29105"/>
    </ligand>
</feature>
<keyword evidence="3 10" id="KW-0479">Metal-binding</keyword>
<comment type="cofactor">
    <cofactor evidence="10">
        <name>Zn(2+)</name>
        <dbReference type="ChEBI" id="CHEBI:29105"/>
    </cofactor>
    <text evidence="10">Binds 1 zinc ion per subunit.</text>
</comment>
<evidence type="ECO:0000313" key="13">
    <source>
        <dbReference type="EMBL" id="MFD1017938.1"/>
    </source>
</evidence>
<dbReference type="Proteomes" id="UP001596990">
    <property type="component" value="Unassembled WGS sequence"/>
</dbReference>
<dbReference type="InterPro" id="IPR004881">
    <property type="entry name" value="Ribosome_biogen_GTPase_RsgA"/>
</dbReference>
<keyword evidence="7 10" id="KW-0862">Zinc</keyword>
<dbReference type="PANTHER" id="PTHR32120:SF10">
    <property type="entry name" value="SMALL RIBOSOMAL SUBUNIT BIOGENESIS GTPASE RSGA"/>
    <property type="match status" value="1"/>
</dbReference>
<dbReference type="PROSITE" id="PS50936">
    <property type="entry name" value="ENGC_GTPASE"/>
    <property type="match status" value="1"/>
</dbReference>
<dbReference type="CDD" id="cd01854">
    <property type="entry name" value="YjeQ_EngC"/>
    <property type="match status" value="1"/>
</dbReference>
<name>A0ABW3KYS2_9BACI</name>